<accession>A0A0F9K2K8</accession>
<protein>
    <recommendedName>
        <fullName evidence="1">Photosynthesis system II assembly factor Ycf48/Hcf136-like domain-containing protein</fullName>
    </recommendedName>
</protein>
<feature type="domain" description="Photosynthesis system II assembly factor Ycf48/Hcf136-like" evidence="1">
    <location>
        <begin position="93"/>
        <end position="337"/>
    </location>
</feature>
<dbReference type="SUPFAM" id="SSF110296">
    <property type="entry name" value="Oligoxyloglucan reducing end-specific cellobiohydrolase"/>
    <property type="match status" value="1"/>
</dbReference>
<dbReference type="InterPro" id="IPR015943">
    <property type="entry name" value="WD40/YVTN_repeat-like_dom_sf"/>
</dbReference>
<name>A0A0F9K2K8_9ZZZZ</name>
<dbReference type="EMBL" id="LAZR01008843">
    <property type="protein sequence ID" value="KKM76233.1"/>
    <property type="molecule type" value="Genomic_DNA"/>
</dbReference>
<evidence type="ECO:0000259" key="1">
    <source>
        <dbReference type="Pfam" id="PF14870"/>
    </source>
</evidence>
<comment type="caution">
    <text evidence="2">The sequence shown here is derived from an EMBL/GenBank/DDBJ whole genome shotgun (WGS) entry which is preliminary data.</text>
</comment>
<feature type="non-terminal residue" evidence="2">
    <location>
        <position position="1"/>
    </location>
</feature>
<proteinExistence type="predicted"/>
<dbReference type="Gene3D" id="2.130.10.10">
    <property type="entry name" value="YVTN repeat-like/Quinoprotein amine dehydrogenase"/>
    <property type="match status" value="1"/>
</dbReference>
<sequence length="380" mass="38797">LARPTDYTTGELGALDADANAAIAEDVPFTGQDYYELKQLVAAALAEAEVTDPVIDVAICDAKTCGECGLPSDGCQVMFALTGVTTGSPGLPSELLYSQDGGATWAATSITTLALGEAASAMACVGTNLVVISNASDSLHYAPITDILTGTEVWTEVAVGFVAAGSPNAIFSLGRTKTWIVGDGGYVYFSDDITQGVVVQTDGAVTAQDLQSIHGASSERLAASGAANAFIVTSNGGTTWAAVVGPNVGVLLSVVSFRPDASDDEIWIGDAGGQLWYSLNVGQTWVEKTFPGSGAGTIYDLVWSTHSVGYLSHSTIAPAGRILRTISGGQSWYVLPEAPGINMPANDQVSALAACEEDANLVLGGGIADDGTDGFLVLAA</sequence>
<gene>
    <name evidence="2" type="ORF">LCGC14_1382250</name>
</gene>
<evidence type="ECO:0000313" key="2">
    <source>
        <dbReference type="EMBL" id="KKM76233.1"/>
    </source>
</evidence>
<dbReference type="AlphaFoldDB" id="A0A0F9K2K8"/>
<dbReference type="InterPro" id="IPR028203">
    <property type="entry name" value="PSII_CF48-like_dom"/>
</dbReference>
<organism evidence="2">
    <name type="scientific">marine sediment metagenome</name>
    <dbReference type="NCBI Taxonomy" id="412755"/>
    <lineage>
        <taxon>unclassified sequences</taxon>
        <taxon>metagenomes</taxon>
        <taxon>ecological metagenomes</taxon>
    </lineage>
</organism>
<reference evidence="2" key="1">
    <citation type="journal article" date="2015" name="Nature">
        <title>Complex archaea that bridge the gap between prokaryotes and eukaryotes.</title>
        <authorList>
            <person name="Spang A."/>
            <person name="Saw J.H."/>
            <person name="Jorgensen S.L."/>
            <person name="Zaremba-Niedzwiedzka K."/>
            <person name="Martijn J."/>
            <person name="Lind A.E."/>
            <person name="van Eijk R."/>
            <person name="Schleper C."/>
            <person name="Guy L."/>
            <person name="Ettema T.J."/>
        </authorList>
    </citation>
    <scope>NUCLEOTIDE SEQUENCE</scope>
</reference>
<dbReference type="Pfam" id="PF14870">
    <property type="entry name" value="PSII_BNR"/>
    <property type="match status" value="1"/>
</dbReference>